<dbReference type="PANTHER" id="PTHR43557">
    <property type="entry name" value="APOPTOSIS-INDUCING FACTOR 1"/>
    <property type="match status" value="1"/>
</dbReference>
<sequence>MTVQNIVTVGAGQAAAVAARNLRRQGYDGRIRLIGDEPHLPYQRPPLSKEFLAGADTEDSLWILPPTWVTDHDVDIVTGTTVVRVDAMSRRVELEGGAAVQADAVLFATGGAPRTLAVPGPRPELVHYLRTLDDARRLASALRPGRRLAIVGAGFIGLELAATATALGVDVTVLESVPVPLARVLGPAMAAAVCRLHREAGVDLRTGMRINGIRTTSAGVLIDVDGSGPVEADAVVIGIGITPNTAVAEASGLHTDDGIVVDAAGRTAVSNIFAAGDVARRYSPRAGRHIRPEHFDNASRQGVAVANTMLGRDTISDDAPWFWSDQYGRNLQFVGAATGDPVVRGDVDAGEFTGFYLEGTTVRGAFAMDCGADITAARELLDRAVDVDALLDEGTDLWDLVYADIDEEAQVTR</sequence>
<gene>
    <name evidence="7" type="ORF">RMCC_4303</name>
</gene>
<keyword evidence="3" id="KW-0274">FAD</keyword>
<proteinExistence type="predicted"/>
<evidence type="ECO:0000313" key="7">
    <source>
        <dbReference type="EMBL" id="GAS97337.1"/>
    </source>
</evidence>
<dbReference type="Pfam" id="PF07992">
    <property type="entry name" value="Pyr_redox_2"/>
    <property type="match status" value="1"/>
</dbReference>
<dbReference type="Gene3D" id="3.30.390.30">
    <property type="match status" value="1"/>
</dbReference>
<keyword evidence="8" id="KW-1185">Reference proteome</keyword>
<evidence type="ECO:0000256" key="4">
    <source>
        <dbReference type="ARBA" id="ARBA00023002"/>
    </source>
</evidence>
<feature type="domain" description="FAD/NAD(P)-binding" evidence="5">
    <location>
        <begin position="5"/>
        <end position="302"/>
    </location>
</feature>
<name>A0A117IB40_MYCCR</name>
<accession>A0A117IB40</accession>
<evidence type="ECO:0000256" key="3">
    <source>
        <dbReference type="ARBA" id="ARBA00022827"/>
    </source>
</evidence>
<keyword evidence="4" id="KW-0560">Oxidoreductase</keyword>
<dbReference type="SUPFAM" id="SSF51905">
    <property type="entry name" value="FAD/NAD(P)-binding domain"/>
    <property type="match status" value="2"/>
</dbReference>
<keyword evidence="2" id="KW-0285">Flavoprotein</keyword>
<dbReference type="PRINTS" id="PR00411">
    <property type="entry name" value="PNDRDTASEI"/>
</dbReference>
<evidence type="ECO:0000259" key="6">
    <source>
        <dbReference type="Pfam" id="PF14759"/>
    </source>
</evidence>
<dbReference type="InterPro" id="IPR028202">
    <property type="entry name" value="Reductase_C"/>
</dbReference>
<comment type="cofactor">
    <cofactor evidence="1">
        <name>FAD</name>
        <dbReference type="ChEBI" id="CHEBI:57692"/>
    </cofactor>
</comment>
<reference evidence="8" key="2">
    <citation type="submission" date="2016-02" db="EMBL/GenBank/DDBJ databases">
        <title>Draft genome sequence of five rapidly growing Mycobacterium species.</title>
        <authorList>
            <person name="Katahira K."/>
            <person name="Gotou Y."/>
            <person name="Iida K."/>
            <person name="Ogura Y."/>
            <person name="Hayashi T."/>
        </authorList>
    </citation>
    <scope>NUCLEOTIDE SEQUENCE [LARGE SCALE GENOMIC DNA]</scope>
    <source>
        <strain evidence="8">JCM15298</strain>
    </source>
</reference>
<dbReference type="PANTHER" id="PTHR43557:SF2">
    <property type="entry name" value="RIESKE DOMAIN-CONTAINING PROTEIN-RELATED"/>
    <property type="match status" value="1"/>
</dbReference>
<protein>
    <submittedName>
        <fullName evidence="7">FAD-dependent pyridine nucleotide-disulfide oxidoreductase</fullName>
    </submittedName>
</protein>
<evidence type="ECO:0000256" key="2">
    <source>
        <dbReference type="ARBA" id="ARBA00022630"/>
    </source>
</evidence>
<reference evidence="8" key="1">
    <citation type="journal article" date="2016" name="Genome Announc.">
        <title>Draft Genome Sequences of Five Rapidly Growing Mycobacterium Species, M. thermoresistibile, M. fortuitum subsp. acetamidolyticum, M. canariasense, M. brisbanense, and M. novocastrense.</title>
        <authorList>
            <person name="Katahira K."/>
            <person name="Ogura Y."/>
            <person name="Gotoh Y."/>
            <person name="Hayashi T."/>
        </authorList>
    </citation>
    <scope>NUCLEOTIDE SEQUENCE [LARGE SCALE GENOMIC DNA]</scope>
    <source>
        <strain evidence="8">JCM15298</strain>
    </source>
</reference>
<organism evidence="7 8">
    <name type="scientific">Mycolicibacterium canariasense</name>
    <name type="common">Mycobacterium canariasense</name>
    <dbReference type="NCBI Taxonomy" id="228230"/>
    <lineage>
        <taxon>Bacteria</taxon>
        <taxon>Bacillati</taxon>
        <taxon>Actinomycetota</taxon>
        <taxon>Actinomycetes</taxon>
        <taxon>Mycobacteriales</taxon>
        <taxon>Mycobacteriaceae</taxon>
        <taxon>Mycolicibacterium</taxon>
    </lineage>
</organism>
<dbReference type="RefSeq" id="WP_062658237.1">
    <property type="nucleotide sequence ID" value="NZ_BCSY01000071.1"/>
</dbReference>
<evidence type="ECO:0000256" key="1">
    <source>
        <dbReference type="ARBA" id="ARBA00001974"/>
    </source>
</evidence>
<dbReference type="GO" id="GO:0016651">
    <property type="term" value="F:oxidoreductase activity, acting on NAD(P)H"/>
    <property type="evidence" value="ECO:0007669"/>
    <property type="project" value="TreeGrafter"/>
</dbReference>
<dbReference type="GO" id="GO:0005737">
    <property type="term" value="C:cytoplasm"/>
    <property type="evidence" value="ECO:0007669"/>
    <property type="project" value="TreeGrafter"/>
</dbReference>
<comment type="caution">
    <text evidence="7">The sequence shown here is derived from an EMBL/GenBank/DDBJ whole genome shotgun (WGS) entry which is preliminary data.</text>
</comment>
<dbReference type="InterPro" id="IPR050446">
    <property type="entry name" value="FAD-oxidoreductase/Apoptosis"/>
</dbReference>
<dbReference type="AlphaFoldDB" id="A0A117IB40"/>
<dbReference type="InterPro" id="IPR016156">
    <property type="entry name" value="FAD/NAD-linked_Rdtase_dimer_sf"/>
</dbReference>
<dbReference type="Proteomes" id="UP000069443">
    <property type="component" value="Unassembled WGS sequence"/>
</dbReference>
<dbReference type="Pfam" id="PF14759">
    <property type="entry name" value="Reductase_C"/>
    <property type="match status" value="1"/>
</dbReference>
<dbReference type="Gene3D" id="3.50.50.60">
    <property type="entry name" value="FAD/NAD(P)-binding domain"/>
    <property type="match status" value="2"/>
</dbReference>
<dbReference type="PRINTS" id="PR00368">
    <property type="entry name" value="FADPNR"/>
</dbReference>
<dbReference type="STRING" id="228230.RMCC_4303"/>
<evidence type="ECO:0000313" key="8">
    <source>
        <dbReference type="Proteomes" id="UP000069443"/>
    </source>
</evidence>
<dbReference type="InterPro" id="IPR023753">
    <property type="entry name" value="FAD/NAD-binding_dom"/>
</dbReference>
<feature type="domain" description="Reductase C-terminal" evidence="6">
    <location>
        <begin position="321"/>
        <end position="400"/>
    </location>
</feature>
<evidence type="ECO:0000259" key="5">
    <source>
        <dbReference type="Pfam" id="PF07992"/>
    </source>
</evidence>
<dbReference type="OrthoDB" id="4213189at2"/>
<dbReference type="InterPro" id="IPR036188">
    <property type="entry name" value="FAD/NAD-bd_sf"/>
</dbReference>
<dbReference type="EMBL" id="BCSY01000071">
    <property type="protein sequence ID" value="GAS97337.1"/>
    <property type="molecule type" value="Genomic_DNA"/>
</dbReference>
<dbReference type="SUPFAM" id="SSF55424">
    <property type="entry name" value="FAD/NAD-linked reductases, dimerisation (C-terminal) domain"/>
    <property type="match status" value="1"/>
</dbReference>